<dbReference type="PROSITE" id="PS52035">
    <property type="entry name" value="PEPTIDASE_M14"/>
    <property type="match status" value="1"/>
</dbReference>
<dbReference type="MEROPS" id="M14.A16"/>
<dbReference type="Pfam" id="PF02244">
    <property type="entry name" value="Propep_M14"/>
    <property type="match status" value="1"/>
</dbReference>
<dbReference type="InterPro" id="IPR000834">
    <property type="entry name" value="Peptidase_M14"/>
</dbReference>
<dbReference type="PRINTS" id="PR00765">
    <property type="entry name" value="CRBOXYPTASEA"/>
</dbReference>
<dbReference type="KEGG" id="dan:6493511"/>
<dbReference type="GO" id="GO:0004181">
    <property type="term" value="F:metallocarboxypeptidase activity"/>
    <property type="evidence" value="ECO:0007669"/>
    <property type="project" value="InterPro"/>
</dbReference>
<keyword evidence="3 14" id="KW-0121">Carboxypeptidase</keyword>
<evidence type="ECO:0000256" key="9">
    <source>
        <dbReference type="ARBA" id="ARBA00023049"/>
    </source>
</evidence>
<evidence type="ECO:0000256" key="12">
    <source>
        <dbReference type="SAM" id="SignalP"/>
    </source>
</evidence>
<evidence type="ECO:0000259" key="13">
    <source>
        <dbReference type="PROSITE" id="PS52035"/>
    </source>
</evidence>
<dbReference type="AlphaFoldDB" id="B3M5R9"/>
<dbReference type="EMBL" id="CH902618">
    <property type="protein sequence ID" value="EDV40703.1"/>
    <property type="molecule type" value="Genomic_DNA"/>
</dbReference>
<evidence type="ECO:0000313" key="14">
    <source>
        <dbReference type="EMBL" id="EDV40703.1"/>
    </source>
</evidence>
<dbReference type="CDD" id="cd03860">
    <property type="entry name" value="M14_CP_A-B_like"/>
    <property type="match status" value="1"/>
</dbReference>
<evidence type="ECO:0000256" key="7">
    <source>
        <dbReference type="ARBA" id="ARBA00022801"/>
    </source>
</evidence>
<evidence type="ECO:0000256" key="3">
    <source>
        <dbReference type="ARBA" id="ARBA00022645"/>
    </source>
</evidence>
<dbReference type="InterPro" id="IPR036990">
    <property type="entry name" value="M14A-like_propep"/>
</dbReference>
<comment type="cofactor">
    <cofactor evidence="1">
        <name>Zn(2+)</name>
        <dbReference type="ChEBI" id="CHEBI:29105"/>
    </cofactor>
</comment>
<dbReference type="SMR" id="B3M5R9"/>
<evidence type="ECO:0000256" key="5">
    <source>
        <dbReference type="ARBA" id="ARBA00022723"/>
    </source>
</evidence>
<evidence type="ECO:0000256" key="10">
    <source>
        <dbReference type="ARBA" id="ARBA00023157"/>
    </source>
</evidence>
<dbReference type="PANTHER" id="PTHR11705">
    <property type="entry name" value="PROTEASE FAMILY M14 CARBOXYPEPTIDASE A,B"/>
    <property type="match status" value="1"/>
</dbReference>
<protein>
    <recommendedName>
        <fullName evidence="13">Peptidase M14 domain-containing protein</fullName>
    </recommendedName>
</protein>
<dbReference type="InterPro" id="IPR003146">
    <property type="entry name" value="M14A_act_pep"/>
</dbReference>
<gene>
    <name evidence="14" type="primary">Dana\GF10643</name>
    <name evidence="14" type="synonym">dana_GLEANR_10597</name>
    <name evidence="14" type="ORF">GF10643</name>
</gene>
<keyword evidence="8" id="KW-0862">Zinc</keyword>
<name>B3M5R9_DROAN</name>
<dbReference type="GeneID" id="6493511"/>
<organism evidence="14 15">
    <name type="scientific">Drosophila ananassae</name>
    <name type="common">Fruit fly</name>
    <dbReference type="NCBI Taxonomy" id="7217"/>
    <lineage>
        <taxon>Eukaryota</taxon>
        <taxon>Metazoa</taxon>
        <taxon>Ecdysozoa</taxon>
        <taxon>Arthropoda</taxon>
        <taxon>Hexapoda</taxon>
        <taxon>Insecta</taxon>
        <taxon>Pterygota</taxon>
        <taxon>Neoptera</taxon>
        <taxon>Endopterygota</taxon>
        <taxon>Diptera</taxon>
        <taxon>Brachycera</taxon>
        <taxon>Muscomorpha</taxon>
        <taxon>Ephydroidea</taxon>
        <taxon>Drosophilidae</taxon>
        <taxon>Drosophila</taxon>
        <taxon>Sophophora</taxon>
    </lineage>
</organism>
<feature type="domain" description="Peptidase M14" evidence="13">
    <location>
        <begin position="126"/>
        <end position="421"/>
    </location>
</feature>
<dbReference type="eggNOG" id="KOG2650">
    <property type="taxonomic scope" value="Eukaryota"/>
</dbReference>
<dbReference type="GO" id="GO:0006508">
    <property type="term" value="P:proteolysis"/>
    <property type="evidence" value="ECO:0007669"/>
    <property type="project" value="UniProtKB-KW"/>
</dbReference>
<dbReference type="SUPFAM" id="SSF54897">
    <property type="entry name" value="Protease propeptides/inhibitors"/>
    <property type="match status" value="1"/>
</dbReference>
<evidence type="ECO:0000256" key="1">
    <source>
        <dbReference type="ARBA" id="ARBA00001947"/>
    </source>
</evidence>
<dbReference type="InParanoid" id="B3M5R9"/>
<dbReference type="FunCoup" id="B3M5R9">
    <property type="interactions" value="36"/>
</dbReference>
<evidence type="ECO:0000313" key="15">
    <source>
        <dbReference type="Proteomes" id="UP000007801"/>
    </source>
</evidence>
<dbReference type="Proteomes" id="UP000007801">
    <property type="component" value="Unassembled WGS sequence"/>
</dbReference>
<dbReference type="Pfam" id="PF00246">
    <property type="entry name" value="Peptidase_M14"/>
    <property type="match status" value="1"/>
</dbReference>
<dbReference type="HOGENOM" id="CLU_019326_2_1_1"/>
<dbReference type="Gene3D" id="3.40.630.10">
    <property type="entry name" value="Zn peptidases"/>
    <property type="match status" value="1"/>
</dbReference>
<comment type="similarity">
    <text evidence="2 11">Belongs to the peptidase M14 family.</text>
</comment>
<dbReference type="FunFam" id="3.40.630.10:FF:000001">
    <property type="entry name" value="Carboxypeptidase B"/>
    <property type="match status" value="1"/>
</dbReference>
<evidence type="ECO:0000256" key="2">
    <source>
        <dbReference type="ARBA" id="ARBA00005988"/>
    </source>
</evidence>
<feature type="chain" id="PRO_5002791978" description="Peptidase M14 domain-containing protein" evidence="12">
    <location>
        <begin position="19"/>
        <end position="428"/>
    </location>
</feature>
<dbReference type="SUPFAM" id="SSF53187">
    <property type="entry name" value="Zn-dependent exopeptidases"/>
    <property type="match status" value="1"/>
</dbReference>
<dbReference type="OrthoDB" id="3626597at2759"/>
<dbReference type="Gene3D" id="3.30.70.340">
    <property type="entry name" value="Metallocarboxypeptidase-like"/>
    <property type="match status" value="1"/>
</dbReference>
<keyword evidence="6 12" id="KW-0732">Signal</keyword>
<reference evidence="14 15" key="1">
    <citation type="journal article" date="2007" name="Nature">
        <title>Evolution of genes and genomes on the Drosophila phylogeny.</title>
        <authorList>
            <consortium name="Drosophila 12 Genomes Consortium"/>
            <person name="Clark A.G."/>
            <person name="Eisen M.B."/>
            <person name="Smith D.R."/>
            <person name="Bergman C.M."/>
            <person name="Oliver B."/>
            <person name="Markow T.A."/>
            <person name="Kaufman T.C."/>
            <person name="Kellis M."/>
            <person name="Gelbart W."/>
            <person name="Iyer V.N."/>
            <person name="Pollard D.A."/>
            <person name="Sackton T.B."/>
            <person name="Larracuente A.M."/>
            <person name="Singh N.D."/>
            <person name="Abad J.P."/>
            <person name="Abt D.N."/>
            <person name="Adryan B."/>
            <person name="Aguade M."/>
            <person name="Akashi H."/>
            <person name="Anderson W.W."/>
            <person name="Aquadro C.F."/>
            <person name="Ardell D.H."/>
            <person name="Arguello R."/>
            <person name="Artieri C.G."/>
            <person name="Barbash D.A."/>
            <person name="Barker D."/>
            <person name="Barsanti P."/>
            <person name="Batterham P."/>
            <person name="Batzoglou S."/>
            <person name="Begun D."/>
            <person name="Bhutkar A."/>
            <person name="Blanco E."/>
            <person name="Bosak S.A."/>
            <person name="Bradley R.K."/>
            <person name="Brand A.D."/>
            <person name="Brent M.R."/>
            <person name="Brooks A.N."/>
            <person name="Brown R.H."/>
            <person name="Butlin R.K."/>
            <person name="Caggese C."/>
            <person name="Calvi B.R."/>
            <person name="Bernardo de Carvalho A."/>
            <person name="Caspi A."/>
            <person name="Castrezana S."/>
            <person name="Celniker S.E."/>
            <person name="Chang J.L."/>
            <person name="Chapple C."/>
            <person name="Chatterji S."/>
            <person name="Chinwalla A."/>
            <person name="Civetta A."/>
            <person name="Clifton S.W."/>
            <person name="Comeron J.M."/>
            <person name="Costello J.C."/>
            <person name="Coyne J.A."/>
            <person name="Daub J."/>
            <person name="David R.G."/>
            <person name="Delcher A.L."/>
            <person name="Delehaunty K."/>
            <person name="Do C.B."/>
            <person name="Ebling H."/>
            <person name="Edwards K."/>
            <person name="Eickbush T."/>
            <person name="Evans J.D."/>
            <person name="Filipski A."/>
            <person name="Findeiss S."/>
            <person name="Freyhult E."/>
            <person name="Fulton L."/>
            <person name="Fulton R."/>
            <person name="Garcia A.C."/>
            <person name="Gardiner A."/>
            <person name="Garfield D.A."/>
            <person name="Garvin B.E."/>
            <person name="Gibson G."/>
            <person name="Gilbert D."/>
            <person name="Gnerre S."/>
            <person name="Godfrey J."/>
            <person name="Good R."/>
            <person name="Gotea V."/>
            <person name="Gravely B."/>
            <person name="Greenberg A.J."/>
            <person name="Griffiths-Jones S."/>
            <person name="Gross S."/>
            <person name="Guigo R."/>
            <person name="Gustafson E.A."/>
            <person name="Haerty W."/>
            <person name="Hahn M.W."/>
            <person name="Halligan D.L."/>
            <person name="Halpern A.L."/>
            <person name="Halter G.M."/>
            <person name="Han M.V."/>
            <person name="Heger A."/>
            <person name="Hillier L."/>
            <person name="Hinrichs A.S."/>
            <person name="Holmes I."/>
            <person name="Hoskins R.A."/>
            <person name="Hubisz M.J."/>
            <person name="Hultmark D."/>
            <person name="Huntley M.A."/>
            <person name="Jaffe D.B."/>
            <person name="Jagadeeshan S."/>
            <person name="Jeck W.R."/>
            <person name="Johnson J."/>
            <person name="Jones C.D."/>
            <person name="Jordan W.C."/>
            <person name="Karpen G.H."/>
            <person name="Kataoka E."/>
            <person name="Keightley P.D."/>
            <person name="Kheradpour P."/>
            <person name="Kirkness E.F."/>
            <person name="Koerich L.B."/>
            <person name="Kristiansen K."/>
            <person name="Kudrna D."/>
            <person name="Kulathinal R.J."/>
            <person name="Kumar S."/>
            <person name="Kwok R."/>
            <person name="Lander E."/>
            <person name="Langley C.H."/>
            <person name="Lapoint R."/>
            <person name="Lazzaro B.P."/>
            <person name="Lee S.J."/>
            <person name="Levesque L."/>
            <person name="Li R."/>
            <person name="Lin C.F."/>
            <person name="Lin M.F."/>
            <person name="Lindblad-Toh K."/>
            <person name="Llopart A."/>
            <person name="Long M."/>
            <person name="Low L."/>
            <person name="Lozovsky E."/>
            <person name="Lu J."/>
            <person name="Luo M."/>
            <person name="Machado C.A."/>
            <person name="Makalowski W."/>
            <person name="Marzo M."/>
            <person name="Matsuda M."/>
            <person name="Matzkin L."/>
            <person name="McAllister B."/>
            <person name="McBride C.S."/>
            <person name="McKernan B."/>
            <person name="McKernan K."/>
            <person name="Mendez-Lago M."/>
            <person name="Minx P."/>
            <person name="Mollenhauer M.U."/>
            <person name="Montooth K."/>
            <person name="Mount S.M."/>
            <person name="Mu X."/>
            <person name="Myers E."/>
            <person name="Negre B."/>
            <person name="Newfeld S."/>
            <person name="Nielsen R."/>
            <person name="Noor M.A."/>
            <person name="O'Grady P."/>
            <person name="Pachter L."/>
            <person name="Papaceit M."/>
            <person name="Parisi M.J."/>
            <person name="Parisi M."/>
            <person name="Parts L."/>
            <person name="Pedersen J.S."/>
            <person name="Pesole G."/>
            <person name="Phillippy A.M."/>
            <person name="Ponting C.P."/>
            <person name="Pop M."/>
            <person name="Porcelli D."/>
            <person name="Powell J.R."/>
            <person name="Prohaska S."/>
            <person name="Pruitt K."/>
            <person name="Puig M."/>
            <person name="Quesneville H."/>
            <person name="Ram K.R."/>
            <person name="Rand D."/>
            <person name="Rasmussen M.D."/>
            <person name="Reed L.K."/>
            <person name="Reenan R."/>
            <person name="Reily A."/>
            <person name="Remington K.A."/>
            <person name="Rieger T.T."/>
            <person name="Ritchie M.G."/>
            <person name="Robin C."/>
            <person name="Rogers Y.H."/>
            <person name="Rohde C."/>
            <person name="Rozas J."/>
            <person name="Rubenfield M.J."/>
            <person name="Ruiz A."/>
            <person name="Russo S."/>
            <person name="Salzberg S.L."/>
            <person name="Sanchez-Gracia A."/>
            <person name="Saranga D.J."/>
            <person name="Sato H."/>
            <person name="Schaeffer S.W."/>
            <person name="Schatz M.C."/>
            <person name="Schlenke T."/>
            <person name="Schwartz R."/>
            <person name="Segarra C."/>
            <person name="Singh R.S."/>
            <person name="Sirot L."/>
            <person name="Sirota M."/>
            <person name="Sisneros N.B."/>
            <person name="Smith C.D."/>
            <person name="Smith T.F."/>
            <person name="Spieth J."/>
            <person name="Stage D.E."/>
            <person name="Stark A."/>
            <person name="Stephan W."/>
            <person name="Strausberg R.L."/>
            <person name="Strempel S."/>
            <person name="Sturgill D."/>
            <person name="Sutton G."/>
            <person name="Sutton G.G."/>
            <person name="Tao W."/>
            <person name="Teichmann S."/>
            <person name="Tobari Y.N."/>
            <person name="Tomimura Y."/>
            <person name="Tsolas J.M."/>
            <person name="Valente V.L."/>
            <person name="Venter E."/>
            <person name="Venter J.C."/>
            <person name="Vicario S."/>
            <person name="Vieira F.G."/>
            <person name="Vilella A.J."/>
            <person name="Villasante A."/>
            <person name="Walenz B."/>
            <person name="Wang J."/>
            <person name="Wasserman M."/>
            <person name="Watts T."/>
            <person name="Wilson D."/>
            <person name="Wilson R.K."/>
            <person name="Wing R.A."/>
            <person name="Wolfner M.F."/>
            <person name="Wong A."/>
            <person name="Wong G.K."/>
            <person name="Wu C.I."/>
            <person name="Wu G."/>
            <person name="Yamamoto D."/>
            <person name="Yang H.P."/>
            <person name="Yang S.P."/>
            <person name="Yorke J.A."/>
            <person name="Yoshida K."/>
            <person name="Zdobnov E."/>
            <person name="Zhang P."/>
            <person name="Zhang Y."/>
            <person name="Zimin A.V."/>
            <person name="Baldwin J."/>
            <person name="Abdouelleil A."/>
            <person name="Abdulkadir J."/>
            <person name="Abebe A."/>
            <person name="Abera B."/>
            <person name="Abreu J."/>
            <person name="Acer S.C."/>
            <person name="Aftuck L."/>
            <person name="Alexander A."/>
            <person name="An P."/>
            <person name="Anderson E."/>
            <person name="Anderson S."/>
            <person name="Arachi H."/>
            <person name="Azer M."/>
            <person name="Bachantsang P."/>
            <person name="Barry A."/>
            <person name="Bayul T."/>
            <person name="Berlin A."/>
            <person name="Bessette D."/>
            <person name="Bloom T."/>
            <person name="Blye J."/>
            <person name="Boguslavskiy L."/>
            <person name="Bonnet C."/>
            <person name="Boukhgalter B."/>
            <person name="Bourzgui I."/>
            <person name="Brown A."/>
            <person name="Cahill P."/>
            <person name="Channer S."/>
            <person name="Cheshatsang Y."/>
            <person name="Chuda L."/>
            <person name="Citroen M."/>
            <person name="Collymore A."/>
            <person name="Cooke P."/>
            <person name="Costello M."/>
            <person name="D'Aco K."/>
            <person name="Daza R."/>
            <person name="De Haan G."/>
            <person name="DeGray S."/>
            <person name="DeMaso C."/>
            <person name="Dhargay N."/>
            <person name="Dooley K."/>
            <person name="Dooley E."/>
            <person name="Doricent M."/>
            <person name="Dorje P."/>
            <person name="Dorjee K."/>
            <person name="Dupes A."/>
            <person name="Elong R."/>
            <person name="Falk J."/>
            <person name="Farina A."/>
            <person name="Faro S."/>
            <person name="Ferguson D."/>
            <person name="Fisher S."/>
            <person name="Foley C.D."/>
            <person name="Franke A."/>
            <person name="Friedrich D."/>
            <person name="Gadbois L."/>
            <person name="Gearin G."/>
            <person name="Gearin C.R."/>
            <person name="Giannoukos G."/>
            <person name="Goode T."/>
            <person name="Graham J."/>
            <person name="Grandbois E."/>
            <person name="Grewal S."/>
            <person name="Gyaltsen K."/>
            <person name="Hafez N."/>
            <person name="Hagos B."/>
            <person name="Hall J."/>
            <person name="Henson C."/>
            <person name="Hollinger A."/>
            <person name="Honan T."/>
            <person name="Huard M.D."/>
            <person name="Hughes L."/>
            <person name="Hurhula B."/>
            <person name="Husby M.E."/>
            <person name="Kamat A."/>
            <person name="Kanga B."/>
            <person name="Kashin S."/>
            <person name="Khazanovich D."/>
            <person name="Kisner P."/>
            <person name="Lance K."/>
            <person name="Lara M."/>
            <person name="Lee W."/>
            <person name="Lennon N."/>
            <person name="Letendre F."/>
            <person name="LeVine R."/>
            <person name="Lipovsky A."/>
            <person name="Liu X."/>
            <person name="Liu J."/>
            <person name="Liu S."/>
            <person name="Lokyitsang T."/>
            <person name="Lokyitsang Y."/>
            <person name="Lubonja R."/>
            <person name="Lui A."/>
            <person name="MacDonald P."/>
            <person name="Magnisalis V."/>
            <person name="Maru K."/>
            <person name="Matthews C."/>
            <person name="McCusker W."/>
            <person name="McDonough S."/>
            <person name="Mehta T."/>
            <person name="Meldrim J."/>
            <person name="Meneus L."/>
            <person name="Mihai O."/>
            <person name="Mihalev A."/>
            <person name="Mihova T."/>
            <person name="Mittelman R."/>
            <person name="Mlenga V."/>
            <person name="Montmayeur A."/>
            <person name="Mulrain L."/>
            <person name="Navidi A."/>
            <person name="Naylor J."/>
            <person name="Negash T."/>
            <person name="Nguyen T."/>
            <person name="Nguyen N."/>
            <person name="Nicol R."/>
            <person name="Norbu C."/>
            <person name="Norbu N."/>
            <person name="Novod N."/>
            <person name="O'Neill B."/>
            <person name="Osman S."/>
            <person name="Markiewicz E."/>
            <person name="Oyono O.L."/>
            <person name="Patti C."/>
            <person name="Phunkhang P."/>
            <person name="Pierre F."/>
            <person name="Priest M."/>
            <person name="Raghuraman S."/>
            <person name="Rege F."/>
            <person name="Reyes R."/>
            <person name="Rise C."/>
            <person name="Rogov P."/>
            <person name="Ross K."/>
            <person name="Ryan E."/>
            <person name="Settipalli S."/>
            <person name="Shea T."/>
            <person name="Sherpa N."/>
            <person name="Shi L."/>
            <person name="Shih D."/>
            <person name="Sparrow T."/>
            <person name="Spaulding J."/>
            <person name="Stalker J."/>
            <person name="Stange-Thomann N."/>
            <person name="Stavropoulos S."/>
            <person name="Stone C."/>
            <person name="Strader C."/>
            <person name="Tesfaye S."/>
            <person name="Thomson T."/>
            <person name="Thoulutsang Y."/>
            <person name="Thoulutsang D."/>
            <person name="Topham K."/>
            <person name="Topping I."/>
            <person name="Tsamla T."/>
            <person name="Vassiliev H."/>
            <person name="Vo A."/>
            <person name="Wangchuk T."/>
            <person name="Wangdi T."/>
            <person name="Weiand M."/>
            <person name="Wilkinson J."/>
            <person name="Wilson A."/>
            <person name="Yadav S."/>
            <person name="Young G."/>
            <person name="Yu Q."/>
            <person name="Zembek L."/>
            <person name="Zhong D."/>
            <person name="Zimmer A."/>
            <person name="Zwirko Z."/>
            <person name="Jaffe D.B."/>
            <person name="Alvarez P."/>
            <person name="Brockman W."/>
            <person name="Butler J."/>
            <person name="Chin C."/>
            <person name="Gnerre S."/>
            <person name="Grabherr M."/>
            <person name="Kleber M."/>
            <person name="Mauceli E."/>
            <person name="MacCallum I."/>
        </authorList>
    </citation>
    <scope>NUCLEOTIDE SEQUENCE [LARGE SCALE GENOMIC DNA]</scope>
    <source>
        <strain evidence="15">Tucson 14024-0371.13</strain>
    </source>
</reference>
<keyword evidence="9" id="KW-0482">Metalloprotease</keyword>
<keyword evidence="10" id="KW-1015">Disulfide bond</keyword>
<dbReference type="SMART" id="SM00631">
    <property type="entry name" value="Zn_pept"/>
    <property type="match status" value="1"/>
</dbReference>
<dbReference type="OMA" id="QFETNRM"/>
<accession>B3M5R9</accession>
<keyword evidence="5" id="KW-0479">Metal-binding</keyword>
<feature type="signal peptide" evidence="12">
    <location>
        <begin position="1"/>
        <end position="18"/>
    </location>
</feature>
<dbReference type="STRING" id="7217.B3M5R9"/>
<dbReference type="PANTHER" id="PTHR11705:SF140">
    <property type="entry name" value="FI02848P-RELATED"/>
    <property type="match status" value="1"/>
</dbReference>
<keyword evidence="15" id="KW-1185">Reference proteome</keyword>
<feature type="active site" description="Proton donor/acceptor" evidence="11">
    <location>
        <position position="387"/>
    </location>
</feature>
<sequence>MDIFWALVALSCLSLGASLQKTNIYEGYKVYEVSTKARSADNGLFLSELAKNQTYYEVLPGFKGRTSARVMVHPEEQLNFVQLMAHRSVSYEVVNHNVGLTLSRQFEKNRMLRQSYPYNGRLGTERYYTHSEINQFIEDVAKENPRRAFIKTVGKSYEGRLLKTITITNGDSRRNKNVILVDGGFHAREWISPATVVYLINQLVYNLEENGDLLEDYDWVILPVVNPDGYEYTQISEDTRMWRKTRKPSSSECVGTDPNRNFDYHWRESGASDDPCSNTYAGSKPFSEPEALVVSDLIRTYSDRGQMYLTLHSYGPMILYPWGWIDEVPETVDDLDEVAKAGYEAILEATGTVYEYGPSTTTINYAAAGASDDYAFNEGFPISFTMELPPGGDDGFDPPASDIDRLVKESWVGISAMARRVVTKYPLA</sequence>
<proteinExistence type="inferred from homology"/>
<keyword evidence="4" id="KW-0645">Protease</keyword>
<dbReference type="GO" id="GO:0005615">
    <property type="term" value="C:extracellular space"/>
    <property type="evidence" value="ECO:0007669"/>
    <property type="project" value="TreeGrafter"/>
</dbReference>
<evidence type="ECO:0000256" key="6">
    <source>
        <dbReference type="ARBA" id="ARBA00022729"/>
    </source>
</evidence>
<evidence type="ECO:0000256" key="4">
    <source>
        <dbReference type="ARBA" id="ARBA00022670"/>
    </source>
</evidence>
<keyword evidence="7 14" id="KW-0378">Hydrolase</keyword>
<dbReference type="PhylomeDB" id="B3M5R9"/>
<evidence type="ECO:0000256" key="8">
    <source>
        <dbReference type="ARBA" id="ARBA00022833"/>
    </source>
</evidence>
<dbReference type="GO" id="GO:0008270">
    <property type="term" value="F:zinc ion binding"/>
    <property type="evidence" value="ECO:0007669"/>
    <property type="project" value="InterPro"/>
</dbReference>
<evidence type="ECO:0000256" key="11">
    <source>
        <dbReference type="PROSITE-ProRule" id="PRU01379"/>
    </source>
</evidence>